<evidence type="ECO:0000313" key="6">
    <source>
        <dbReference type="Proteomes" id="UP000321307"/>
    </source>
</evidence>
<feature type="signal peptide" evidence="3">
    <location>
        <begin position="1"/>
        <end position="21"/>
    </location>
</feature>
<dbReference type="SUPFAM" id="SSF141066">
    <property type="entry name" value="ICP-like"/>
    <property type="match status" value="1"/>
</dbReference>
<evidence type="ECO:0000256" key="3">
    <source>
        <dbReference type="SAM" id="SignalP"/>
    </source>
</evidence>
<organism evidence="5 6">
    <name type="scientific">Serratia ureilytica</name>
    <dbReference type="NCBI Taxonomy" id="300181"/>
    <lineage>
        <taxon>Bacteria</taxon>
        <taxon>Pseudomonadati</taxon>
        <taxon>Pseudomonadota</taxon>
        <taxon>Gammaproteobacteria</taxon>
        <taxon>Enterobacterales</taxon>
        <taxon>Yersiniaceae</taxon>
        <taxon>Serratia</taxon>
    </lineage>
</organism>
<dbReference type="EMBL" id="VOUP01000055">
    <property type="protein sequence ID" value="TXE22520.1"/>
    <property type="molecule type" value="Genomic_DNA"/>
</dbReference>
<protein>
    <submittedName>
        <fullName evidence="5">Protease inhibitor I42 family protein</fullName>
    </submittedName>
</protein>
<comment type="caution">
    <text evidence="5">The sequence shown here is derived from an EMBL/GenBank/DDBJ whole genome shotgun (WGS) entry which is preliminary data.</text>
</comment>
<name>A0A9X9BXE1_9GAMM</name>
<dbReference type="Pfam" id="PF09394">
    <property type="entry name" value="Inhibitor_I42"/>
    <property type="match status" value="1"/>
</dbReference>
<evidence type="ECO:0000256" key="2">
    <source>
        <dbReference type="ARBA" id="ARBA00022704"/>
    </source>
</evidence>
<evidence type="ECO:0000313" key="5">
    <source>
        <dbReference type="EMBL" id="TXE22520.1"/>
    </source>
</evidence>
<feature type="domain" description="Proteinase inhibitor I42 chagasin" evidence="4">
    <location>
        <begin position="43"/>
        <end position="123"/>
    </location>
</feature>
<feature type="chain" id="PRO_5040786333" evidence="3">
    <location>
        <begin position="22"/>
        <end position="139"/>
    </location>
</feature>
<proteinExistence type="predicted"/>
<sequence length="139" mass="14870">MPITRLSQRALLILAVGSVLGGQCAEHKVFPSRTPPTCLHEQVVVNDTFKVALSSAPTSGYGWQLIQLPPSLKLNNTDYTPARHCPPGITGCRGVQTFVFDVVTPGAGTLQWSYGTMWATASTVAHCIDIIALPSPTRP</sequence>
<dbReference type="InterPro" id="IPR018990">
    <property type="entry name" value="Prot_inh_I42_chagasin"/>
</dbReference>
<dbReference type="GO" id="GO:0004869">
    <property type="term" value="F:cysteine-type endopeptidase inhibitor activity"/>
    <property type="evidence" value="ECO:0007669"/>
    <property type="project" value="UniProtKB-KW"/>
</dbReference>
<keyword evidence="2" id="KW-0789">Thiol protease inhibitor</keyword>
<dbReference type="Proteomes" id="UP000321307">
    <property type="component" value="Unassembled WGS sequence"/>
</dbReference>
<keyword evidence="3" id="KW-0732">Signal</keyword>
<reference evidence="5 6" key="1">
    <citation type="submission" date="2019-07" db="EMBL/GenBank/DDBJ databases">
        <title>Serratia strains were isolated from fresh produce.</title>
        <authorList>
            <person name="Cho G.-S."/>
            <person name="Stein M."/>
            <person name="Lee W."/>
            <person name="Suh S.H."/>
            <person name="Franz C.M.A.P."/>
        </authorList>
    </citation>
    <scope>NUCLEOTIDE SEQUENCE [LARGE SCALE GENOMIC DNA]</scope>
    <source>
        <strain evidence="5 6">S17</strain>
    </source>
</reference>
<gene>
    <name evidence="5" type="ORF">FOT63_25405</name>
</gene>
<dbReference type="InterPro" id="IPR036331">
    <property type="entry name" value="Chagasin-like_sf"/>
</dbReference>
<dbReference type="AlphaFoldDB" id="A0A9X9BXE1"/>
<keyword evidence="1" id="KW-0646">Protease inhibitor</keyword>
<dbReference type="Gene3D" id="2.60.40.2020">
    <property type="match status" value="1"/>
</dbReference>
<accession>A0A9X9BXE1</accession>
<evidence type="ECO:0000259" key="4">
    <source>
        <dbReference type="Pfam" id="PF09394"/>
    </source>
</evidence>
<dbReference type="RefSeq" id="WP_147839242.1">
    <property type="nucleotide sequence ID" value="NZ_VOUP01000055.1"/>
</dbReference>
<evidence type="ECO:0000256" key="1">
    <source>
        <dbReference type="ARBA" id="ARBA00022690"/>
    </source>
</evidence>